<dbReference type="PRINTS" id="PR01410">
    <property type="entry name" value="CCBIOGENESIS"/>
</dbReference>
<organism evidence="13 14">
    <name type="scientific">Algimonas porphyrae</name>
    <dbReference type="NCBI Taxonomy" id="1128113"/>
    <lineage>
        <taxon>Bacteria</taxon>
        <taxon>Pseudomonadati</taxon>
        <taxon>Pseudomonadota</taxon>
        <taxon>Alphaproteobacteria</taxon>
        <taxon>Maricaulales</taxon>
        <taxon>Robiginitomaculaceae</taxon>
        <taxon>Algimonas</taxon>
    </lineage>
</organism>
<feature type="transmembrane region" description="Helical" evidence="10">
    <location>
        <begin position="249"/>
        <end position="265"/>
    </location>
</feature>
<dbReference type="InterPro" id="IPR002541">
    <property type="entry name" value="Cyt_c_assembly"/>
</dbReference>
<feature type="domain" description="Cytochrome c assembly protein" evidence="11">
    <location>
        <begin position="89"/>
        <end position="295"/>
    </location>
</feature>
<dbReference type="NCBIfam" id="NF007691">
    <property type="entry name" value="PRK10369.1"/>
    <property type="match status" value="1"/>
</dbReference>
<evidence type="ECO:0000256" key="5">
    <source>
        <dbReference type="ARBA" id="ARBA00022692"/>
    </source>
</evidence>
<keyword evidence="5 10" id="KW-0812">Transmembrane</keyword>
<feature type="domain" description="Cytochrome c-type biogenesis protein CcmF C-terminal" evidence="12">
    <location>
        <begin position="315"/>
        <end position="631"/>
    </location>
</feature>
<sequence length="652" mass="70392">MIAEVGHIALILAFVVAILQGTIPLIGAHFKHGRAMALAERAALAQAWLLIASFSLLTIVFLRSDFSVLLAANHSHTMKPLLYKISGVWANHEGSMLLWVVILGIFGAMVPLFGRALPLSLKARALAVQGLLGAGFIGFLLFTSNPFERLSPVPLDGRGLNPLLQDPGLAFHPPLLYVGYVGFSLAFSFAVAALIEGRVDAVWARWLRPWVLLAWSFLTLGITVGSVWAYYELGWGGWWMWDPVENVSFMPWLAGTALLHSILSLQHRHSLANWTVLLAISTFSLSMIGTFVVRSGVLVSVHAFAVDPARGVVILTLLLIYTGAALALYAMRSNTLQRSANLHLVSREGGLVVNNILLVVATATVFLGTFYPLFVEATSGDKISVGAPYFDAVFAPMMIVLILVMAIAPMLKWREDRLPRYRSLMIKAAIIAGVVTVLTFWLGRSVLGALSFGVAGWLIAGTVAALHRRTGFKGARLRAQPAGTWGFVIAHLGVAVFTIGVTAMSIGAQDDIARMQAGDSLDVAGYTFTLQSKETGARDNFQYLEGTVDVTRAGREVATLTTQRRYYPVREMFTSEAGFKLSPGAMLFAAIGEGGTEGGVIIRAYYQPGVLWIWIGALMMALAGFVSLADQRLRVPKQAKPAIASADAVPAE</sequence>
<dbReference type="PANTHER" id="PTHR43653">
    <property type="entry name" value="CYTOCHROME C ASSEMBLY PROTEIN-RELATED"/>
    <property type="match status" value="1"/>
</dbReference>
<evidence type="ECO:0000256" key="8">
    <source>
        <dbReference type="ARBA" id="ARBA00023136"/>
    </source>
</evidence>
<evidence type="ECO:0000256" key="6">
    <source>
        <dbReference type="ARBA" id="ARBA00022748"/>
    </source>
</evidence>
<keyword evidence="4" id="KW-0997">Cell inner membrane</keyword>
<feature type="transmembrane region" description="Helical" evidence="10">
    <location>
        <begin position="352"/>
        <end position="373"/>
    </location>
</feature>
<feature type="transmembrane region" description="Helical" evidence="10">
    <location>
        <begin position="42"/>
        <end position="62"/>
    </location>
</feature>
<feature type="transmembrane region" description="Helical" evidence="10">
    <location>
        <begin position="424"/>
        <end position="443"/>
    </location>
</feature>
<comment type="similarity">
    <text evidence="2">Belongs to the CcmF/CycK/Ccl1/NrfE/CcsA family.</text>
</comment>
<feature type="transmembrane region" description="Helical" evidence="10">
    <location>
        <begin position="272"/>
        <end position="292"/>
    </location>
</feature>
<dbReference type="Pfam" id="PF16327">
    <property type="entry name" value="CcmF_C"/>
    <property type="match status" value="1"/>
</dbReference>
<keyword evidence="7 10" id="KW-1133">Transmembrane helix</keyword>
<keyword evidence="6" id="KW-0201">Cytochrome c-type biogenesis</keyword>
<dbReference type="Pfam" id="PF01578">
    <property type="entry name" value="Cytochrom_C_asm"/>
    <property type="match status" value="1"/>
</dbReference>
<feature type="transmembrane region" description="Helical" evidence="10">
    <location>
        <begin position="126"/>
        <end position="144"/>
    </location>
</feature>
<name>A0ABQ5UWX6_9PROT</name>
<dbReference type="PANTHER" id="PTHR43653:SF1">
    <property type="entry name" value="CYTOCHROME C-TYPE BIOGENESIS PROTEIN CCMF"/>
    <property type="match status" value="1"/>
</dbReference>
<dbReference type="InterPro" id="IPR032523">
    <property type="entry name" value="CcmF_C"/>
</dbReference>
<comment type="caution">
    <text evidence="13">The sequence shown here is derived from an EMBL/GenBank/DDBJ whole genome shotgun (WGS) entry which is preliminary data.</text>
</comment>
<feature type="transmembrane region" description="Helical" evidence="10">
    <location>
        <begin position="449"/>
        <end position="466"/>
    </location>
</feature>
<evidence type="ECO:0000259" key="11">
    <source>
        <dbReference type="Pfam" id="PF01578"/>
    </source>
</evidence>
<evidence type="ECO:0000256" key="3">
    <source>
        <dbReference type="ARBA" id="ARBA00022475"/>
    </source>
</evidence>
<evidence type="ECO:0000256" key="10">
    <source>
        <dbReference type="SAM" id="Phobius"/>
    </source>
</evidence>
<feature type="transmembrane region" description="Helical" evidence="10">
    <location>
        <begin position="6"/>
        <end position="30"/>
    </location>
</feature>
<dbReference type="PRINTS" id="PR01411">
    <property type="entry name" value="CCMFBIOGNSIS"/>
</dbReference>
<evidence type="ECO:0000256" key="4">
    <source>
        <dbReference type="ARBA" id="ARBA00022519"/>
    </source>
</evidence>
<feature type="transmembrane region" description="Helical" evidence="10">
    <location>
        <begin position="175"/>
        <end position="195"/>
    </location>
</feature>
<comment type="subcellular location">
    <subcellularLocation>
        <location evidence="1">Cell inner membrane</location>
        <topology evidence="1">Multi-pass membrane protein</topology>
    </subcellularLocation>
</comment>
<accession>A0ABQ5UWX6</accession>
<feature type="transmembrane region" description="Helical" evidence="10">
    <location>
        <begin position="611"/>
        <end position="629"/>
    </location>
</feature>
<feature type="transmembrane region" description="Helical" evidence="10">
    <location>
        <begin position="96"/>
        <end position="114"/>
    </location>
</feature>
<feature type="transmembrane region" description="Helical" evidence="10">
    <location>
        <begin position="487"/>
        <end position="508"/>
    </location>
</feature>
<evidence type="ECO:0000259" key="12">
    <source>
        <dbReference type="Pfam" id="PF16327"/>
    </source>
</evidence>
<keyword evidence="14" id="KW-1185">Reference proteome</keyword>
<dbReference type="NCBIfam" id="TIGR00353">
    <property type="entry name" value="nrfE"/>
    <property type="match status" value="1"/>
</dbReference>
<dbReference type="Proteomes" id="UP001161390">
    <property type="component" value="Unassembled WGS sequence"/>
</dbReference>
<evidence type="ECO:0000313" key="14">
    <source>
        <dbReference type="Proteomes" id="UP001161390"/>
    </source>
</evidence>
<evidence type="ECO:0000256" key="2">
    <source>
        <dbReference type="ARBA" id="ARBA00009186"/>
    </source>
</evidence>
<evidence type="ECO:0000313" key="13">
    <source>
        <dbReference type="EMBL" id="GLQ19711.1"/>
    </source>
</evidence>
<protein>
    <submittedName>
        <fullName evidence="13">C-type cytochrome biogenesis protein CcmF</fullName>
    </submittedName>
</protein>
<comment type="function">
    <text evidence="9">Required for the biogenesis of c-type cytochromes. Possible subunit of a heme lyase.</text>
</comment>
<evidence type="ECO:0000256" key="9">
    <source>
        <dbReference type="ARBA" id="ARBA00037230"/>
    </source>
</evidence>
<dbReference type="RefSeq" id="WP_284369596.1">
    <property type="nucleotide sequence ID" value="NZ_BSNJ01000001.1"/>
</dbReference>
<keyword evidence="3" id="KW-1003">Cell membrane</keyword>
<evidence type="ECO:0000256" key="7">
    <source>
        <dbReference type="ARBA" id="ARBA00022989"/>
    </source>
</evidence>
<proteinExistence type="inferred from homology"/>
<keyword evidence="8 10" id="KW-0472">Membrane</keyword>
<evidence type="ECO:0000256" key="1">
    <source>
        <dbReference type="ARBA" id="ARBA00004429"/>
    </source>
</evidence>
<reference evidence="13" key="1">
    <citation type="journal article" date="2014" name="Int. J. Syst. Evol. Microbiol.">
        <title>Complete genome of a new Firmicutes species belonging to the dominant human colonic microbiota ('Ruminococcus bicirculans') reveals two chromosomes and a selective capacity to utilize plant glucans.</title>
        <authorList>
            <consortium name="NISC Comparative Sequencing Program"/>
            <person name="Wegmann U."/>
            <person name="Louis P."/>
            <person name="Goesmann A."/>
            <person name="Henrissat B."/>
            <person name="Duncan S.H."/>
            <person name="Flint H.J."/>
        </authorList>
    </citation>
    <scope>NUCLEOTIDE SEQUENCE</scope>
    <source>
        <strain evidence="13">NBRC 108216</strain>
    </source>
</reference>
<feature type="transmembrane region" description="Helical" evidence="10">
    <location>
        <begin position="393"/>
        <end position="412"/>
    </location>
</feature>
<feature type="transmembrane region" description="Helical" evidence="10">
    <location>
        <begin position="207"/>
        <end position="229"/>
    </location>
</feature>
<dbReference type="InterPro" id="IPR003567">
    <property type="entry name" value="Cyt_c_biogenesis"/>
</dbReference>
<feature type="transmembrane region" description="Helical" evidence="10">
    <location>
        <begin position="312"/>
        <end position="331"/>
    </location>
</feature>
<reference evidence="13" key="2">
    <citation type="submission" date="2023-01" db="EMBL/GenBank/DDBJ databases">
        <title>Draft genome sequence of Algimonas porphyrae strain NBRC 108216.</title>
        <authorList>
            <person name="Sun Q."/>
            <person name="Mori K."/>
        </authorList>
    </citation>
    <scope>NUCLEOTIDE SEQUENCE</scope>
    <source>
        <strain evidence="13">NBRC 108216</strain>
    </source>
</reference>
<gene>
    <name evidence="13" type="primary">ccmF</name>
    <name evidence="13" type="ORF">GCM10007854_06660</name>
</gene>
<dbReference type="EMBL" id="BSNJ01000001">
    <property type="protein sequence ID" value="GLQ19711.1"/>
    <property type="molecule type" value="Genomic_DNA"/>
</dbReference>
<dbReference type="InterPro" id="IPR003568">
    <property type="entry name" value="Cyt_c_biogenesis_CcmF"/>
</dbReference>